<sequence>MPPMKPDKSVSPEARLGVELRRLRQAAGLSQEELARKVNFSAAMVGFVERAERTPKQDFILRCEAALGISGPLLELWGACETTSLRWFRPWTKIEASARAIRTWQPVLIPGLLQTQDYARAVLKTEPGISEEQVEELLTARVQRQKILDRRTPPMLAVVIDECVLLRPVGGARVMADQLGHLLDLMARPCISVQVVPLAVGATNGLAGAFALAQVAGERDAAYLDNAINGQVTDRADDVHAVSLKYDAVRAWAHPLHVSEQVIREARGKHESAG</sequence>
<feature type="domain" description="HTH cro/C1-type" evidence="1">
    <location>
        <begin position="20"/>
        <end position="74"/>
    </location>
</feature>
<dbReference type="EMBL" id="QOIL01000027">
    <property type="protein sequence ID" value="RCG22826.1"/>
    <property type="molecule type" value="Genomic_DNA"/>
</dbReference>
<evidence type="ECO:0000313" key="2">
    <source>
        <dbReference type="EMBL" id="RCG22826.1"/>
    </source>
</evidence>
<dbReference type="CDD" id="cd00093">
    <property type="entry name" value="HTH_XRE"/>
    <property type="match status" value="1"/>
</dbReference>
<dbReference type="InterPro" id="IPR001387">
    <property type="entry name" value="Cro/C1-type_HTH"/>
</dbReference>
<protein>
    <submittedName>
        <fullName evidence="2">XRE family transcriptional regulator</fullName>
    </submittedName>
</protein>
<dbReference type="Proteomes" id="UP000253094">
    <property type="component" value="Unassembled WGS sequence"/>
</dbReference>
<evidence type="ECO:0000259" key="1">
    <source>
        <dbReference type="PROSITE" id="PS50943"/>
    </source>
</evidence>
<evidence type="ECO:0000313" key="3">
    <source>
        <dbReference type="Proteomes" id="UP000253094"/>
    </source>
</evidence>
<dbReference type="SMART" id="SM00530">
    <property type="entry name" value="HTH_XRE"/>
    <property type="match status" value="1"/>
</dbReference>
<dbReference type="Pfam" id="PF19054">
    <property type="entry name" value="DUF5753"/>
    <property type="match status" value="1"/>
</dbReference>
<dbReference type="InterPro" id="IPR010982">
    <property type="entry name" value="Lambda_DNA-bd_dom_sf"/>
</dbReference>
<dbReference type="GO" id="GO:0003677">
    <property type="term" value="F:DNA binding"/>
    <property type="evidence" value="ECO:0007669"/>
    <property type="project" value="InterPro"/>
</dbReference>
<dbReference type="SUPFAM" id="SSF47413">
    <property type="entry name" value="lambda repressor-like DNA-binding domains"/>
    <property type="match status" value="1"/>
</dbReference>
<dbReference type="Gene3D" id="1.10.260.40">
    <property type="entry name" value="lambda repressor-like DNA-binding domains"/>
    <property type="match status" value="1"/>
</dbReference>
<name>A0A367EXE8_9ACTN</name>
<dbReference type="AlphaFoldDB" id="A0A367EXE8"/>
<reference evidence="2 3" key="1">
    <citation type="submission" date="2018-06" db="EMBL/GenBank/DDBJ databases">
        <title>Sphaerisporangium craniellae sp. nov., isolated from a marine sponge in the South China Sea.</title>
        <authorList>
            <person name="Li L."/>
        </authorList>
    </citation>
    <scope>NUCLEOTIDE SEQUENCE [LARGE SCALE GENOMIC DNA]</scope>
    <source>
        <strain evidence="2 3">CCTCC AA 208026</strain>
    </source>
</reference>
<organism evidence="2 3">
    <name type="scientific">Sphaerisporangium album</name>
    <dbReference type="NCBI Taxonomy" id="509200"/>
    <lineage>
        <taxon>Bacteria</taxon>
        <taxon>Bacillati</taxon>
        <taxon>Actinomycetota</taxon>
        <taxon>Actinomycetes</taxon>
        <taxon>Streptosporangiales</taxon>
        <taxon>Streptosporangiaceae</taxon>
        <taxon>Sphaerisporangium</taxon>
    </lineage>
</organism>
<gene>
    <name evidence="2" type="ORF">DQ384_35135</name>
</gene>
<dbReference type="InterPro" id="IPR043917">
    <property type="entry name" value="DUF5753"/>
</dbReference>
<dbReference type="PROSITE" id="PS50943">
    <property type="entry name" value="HTH_CROC1"/>
    <property type="match status" value="1"/>
</dbReference>
<comment type="caution">
    <text evidence="2">The sequence shown here is derived from an EMBL/GenBank/DDBJ whole genome shotgun (WGS) entry which is preliminary data.</text>
</comment>
<accession>A0A367EXE8</accession>
<dbReference type="Pfam" id="PF13560">
    <property type="entry name" value="HTH_31"/>
    <property type="match status" value="1"/>
</dbReference>
<proteinExistence type="predicted"/>
<keyword evidence="3" id="KW-1185">Reference proteome</keyword>